<evidence type="ECO:0000256" key="3">
    <source>
        <dbReference type="ARBA" id="ARBA00022691"/>
    </source>
</evidence>
<feature type="domain" description="Methyltransferase" evidence="4">
    <location>
        <begin position="72"/>
        <end position="166"/>
    </location>
</feature>
<evidence type="ECO:0000313" key="6">
    <source>
        <dbReference type="EMBL" id="WFG38084.1"/>
    </source>
</evidence>
<evidence type="ECO:0000313" key="8">
    <source>
        <dbReference type="Proteomes" id="UP001321249"/>
    </source>
</evidence>
<dbReference type="EMBL" id="CP046147">
    <property type="protein sequence ID" value="WFG38084.1"/>
    <property type="molecule type" value="Genomic_DNA"/>
</dbReference>
<sequence>MKLSDIVNRTAPPAPWVEGEKIPWDDPDFSRRMLKEHLSQDHNAASRRFEIVHRQVDWLERLAGGLEKDLKILDLACGPGLHSLDFARRGHSTYGIDFSPASIEWAKSQAAEPSLSSEFIHDDIRATEFGEGYDLAILLFGEINVFTAEDLGLIARKARAALGTGGVLMLEPHEPGVIRANFETTPSWSTQESGLFSDRSHMLLEEGFWHDDLQMAVKRWYVVDSDTNEVTNYSQTVVEHAKSELVRLVEAEGFTVSDAPGGWPAGNDDGPPEFYPLVAIAK</sequence>
<evidence type="ECO:0000256" key="1">
    <source>
        <dbReference type="ARBA" id="ARBA00022603"/>
    </source>
</evidence>
<proteinExistence type="predicted"/>
<name>A0AAJ5ZDC1_9CHLR</name>
<keyword evidence="1 6" id="KW-0489">Methyltransferase</keyword>
<keyword evidence="7" id="KW-1185">Reference proteome</keyword>
<dbReference type="PANTHER" id="PTHR43464:SF19">
    <property type="entry name" value="UBIQUINONE BIOSYNTHESIS O-METHYLTRANSFERASE, MITOCHONDRIAL"/>
    <property type="match status" value="1"/>
</dbReference>
<dbReference type="Gene3D" id="3.40.50.150">
    <property type="entry name" value="Vaccinia Virus protein VP39"/>
    <property type="match status" value="1"/>
</dbReference>
<dbReference type="InterPro" id="IPR041698">
    <property type="entry name" value="Methyltransf_25"/>
</dbReference>
<reference evidence="7" key="3">
    <citation type="submission" date="2023-06" db="EMBL/GenBank/DDBJ databases">
        <title>Pangenomics reveal diversification of enzyme families and niche specialization in globally abundant SAR202 bacteria.</title>
        <authorList>
            <person name="Saw J.H.W."/>
        </authorList>
    </citation>
    <scope>NUCLEOTIDE SEQUENCE [LARGE SCALE GENOMIC DNA]</scope>
    <source>
        <strain evidence="7">JH1073</strain>
    </source>
</reference>
<dbReference type="InterPro" id="IPR029063">
    <property type="entry name" value="SAM-dependent_MTases_sf"/>
</dbReference>
<dbReference type="SUPFAM" id="SSF53335">
    <property type="entry name" value="S-adenosyl-L-methionine-dependent methyltransferases"/>
    <property type="match status" value="1"/>
</dbReference>
<evidence type="ECO:0000259" key="4">
    <source>
        <dbReference type="Pfam" id="PF13649"/>
    </source>
</evidence>
<reference evidence="6" key="2">
    <citation type="journal article" date="2023" name="Nat. Commun.">
        <title>Cultivation of marine bacteria of the SAR202 clade.</title>
        <authorList>
            <person name="Lim Y."/>
            <person name="Seo J.H."/>
            <person name="Giovannoni S.J."/>
            <person name="Kang I."/>
            <person name="Cho J.C."/>
        </authorList>
    </citation>
    <scope>NUCLEOTIDE SEQUENCE</scope>
    <source>
        <strain evidence="6">JH1073</strain>
    </source>
</reference>
<dbReference type="GO" id="GO:0008168">
    <property type="term" value="F:methyltransferase activity"/>
    <property type="evidence" value="ECO:0007669"/>
    <property type="project" value="UniProtKB-KW"/>
</dbReference>
<accession>A0AAJ5ZDC1</accession>
<organism evidence="6 7">
    <name type="scientific">Candidatus Lucifugimonas marina</name>
    <dbReference type="NCBI Taxonomy" id="3038979"/>
    <lineage>
        <taxon>Bacteria</taxon>
        <taxon>Bacillati</taxon>
        <taxon>Chloroflexota</taxon>
        <taxon>Dehalococcoidia</taxon>
        <taxon>SAR202 cluster</taxon>
        <taxon>Candidatus Lucifugimonadales</taxon>
        <taxon>Candidatus Lucifugimonadaceae</taxon>
        <taxon>Candidatus Lucifugimonas</taxon>
    </lineage>
</organism>
<keyword evidence="2" id="KW-0808">Transferase</keyword>
<dbReference type="GO" id="GO:0032259">
    <property type="term" value="P:methylation"/>
    <property type="evidence" value="ECO:0007669"/>
    <property type="project" value="UniProtKB-KW"/>
</dbReference>
<evidence type="ECO:0000313" key="5">
    <source>
        <dbReference type="EMBL" id="MDG0866655.1"/>
    </source>
</evidence>
<evidence type="ECO:0000313" key="7">
    <source>
        <dbReference type="Proteomes" id="UP001219901"/>
    </source>
</evidence>
<dbReference type="RefSeq" id="WP_342824257.1">
    <property type="nucleotide sequence ID" value="NZ_CP046146.1"/>
</dbReference>
<protein>
    <submittedName>
        <fullName evidence="6">Methyltransferase domain-containing protein</fullName>
    </submittedName>
</protein>
<gene>
    <name evidence="5" type="ORF">GKO46_06135</name>
    <name evidence="6" type="ORF">GKO48_00130</name>
</gene>
<dbReference type="AlphaFoldDB" id="A0AAJ5ZDC1"/>
<dbReference type="Gene3D" id="2.20.25.110">
    <property type="entry name" value="S-adenosyl-L-methionine-dependent methyltransferases"/>
    <property type="match status" value="1"/>
</dbReference>
<dbReference type="Proteomes" id="UP001219901">
    <property type="component" value="Chromosome"/>
</dbReference>
<dbReference type="Pfam" id="PF13649">
    <property type="entry name" value="Methyltransf_25"/>
    <property type="match status" value="1"/>
</dbReference>
<evidence type="ECO:0000256" key="2">
    <source>
        <dbReference type="ARBA" id="ARBA00022679"/>
    </source>
</evidence>
<dbReference type="Proteomes" id="UP001321249">
    <property type="component" value="Unassembled WGS sequence"/>
</dbReference>
<dbReference type="PANTHER" id="PTHR43464">
    <property type="entry name" value="METHYLTRANSFERASE"/>
    <property type="match status" value="1"/>
</dbReference>
<keyword evidence="3" id="KW-0949">S-adenosyl-L-methionine</keyword>
<dbReference type="CDD" id="cd02440">
    <property type="entry name" value="AdoMet_MTases"/>
    <property type="match status" value="1"/>
</dbReference>
<dbReference type="EMBL" id="WMBE01000002">
    <property type="protein sequence ID" value="MDG0866655.1"/>
    <property type="molecule type" value="Genomic_DNA"/>
</dbReference>
<reference evidence="7 8" key="1">
    <citation type="submission" date="2019-11" db="EMBL/GenBank/DDBJ databases">
        <authorList>
            <person name="Cho J.-C."/>
        </authorList>
    </citation>
    <scope>NUCLEOTIDE SEQUENCE [LARGE SCALE GENOMIC DNA]</scope>
    <source>
        <strain evidence="6 7">JH1073</strain>
        <strain evidence="5 8">JH702</strain>
    </source>
</reference>